<dbReference type="Pfam" id="PF02330">
    <property type="entry name" value="MAM33"/>
    <property type="match status" value="1"/>
</dbReference>
<proteinExistence type="predicted"/>
<name>A0A1E1J1N8_LEIGU</name>
<accession>A0A1E1J1N8</accession>
<sequence length="233" mass="26027">MRRTFNRLSLYALRTCRGAGAAGATASIHMTGSIRAPPTSVPMALMVPCRSASDAALADATRRELEEEMGRSDKPEQPTPPVGWQVERKPGTCTFDLTKSFEGEELVVRYSTNQDSDKANSHDIFAYVTQKNGQTMQADLSIEEGELVLNNIRFYSDAALARDTSAEAEAKRNELYTGPLVHELDYDLLNCVMTYLEKRGVDEKLGEFVVLYSFWAEQQDYEAWLSTMNKFAA</sequence>
<gene>
    <name evidence="2" type="primary">LgM4147LRVhigh.30.01650.00690</name>
    <name evidence="2" type="ORF">BN36_3049940</name>
</gene>
<protein>
    <submittedName>
        <fullName evidence="2">p22 protein, putative</fullName>
    </submittedName>
</protein>
<dbReference type="PANTHER" id="PTHR10826">
    <property type="entry name" value="COMPLEMENT COMPONENT 1"/>
    <property type="match status" value="1"/>
</dbReference>
<dbReference type="EMBL" id="CALQ01001318">
    <property type="protein sequence ID" value="CCM17496.1"/>
    <property type="molecule type" value="Genomic_DNA"/>
</dbReference>
<dbReference type="InterPro" id="IPR036561">
    <property type="entry name" value="MAM33_sf"/>
</dbReference>
<evidence type="ECO:0000313" key="2">
    <source>
        <dbReference type="EMBL" id="CCM17496.1"/>
    </source>
</evidence>
<organism evidence="2">
    <name type="scientific">Leishmania guyanensis</name>
    <dbReference type="NCBI Taxonomy" id="5670"/>
    <lineage>
        <taxon>Eukaryota</taxon>
        <taxon>Discoba</taxon>
        <taxon>Euglenozoa</taxon>
        <taxon>Kinetoplastea</taxon>
        <taxon>Metakinetoplastina</taxon>
        <taxon>Trypanosomatida</taxon>
        <taxon>Trypanosomatidae</taxon>
        <taxon>Leishmaniinae</taxon>
        <taxon>Leishmania</taxon>
        <taxon>Leishmania guyanensis species complex</taxon>
    </lineage>
</organism>
<dbReference type="InterPro" id="IPR003428">
    <property type="entry name" value="MAM33"/>
</dbReference>
<dbReference type="AlphaFoldDB" id="A0A1E1J1N8"/>
<reference evidence="2" key="1">
    <citation type="submission" date="2012-08" db="EMBL/GenBank/DDBJ databases">
        <title>Comparative genomics of metastatic and non-metastatic Leishmania guyanensis provides insights into polygenic factors involved in Leishmania RNA virus infection.</title>
        <authorList>
            <person name="Smith D."/>
            <person name="Hertz-Fowler C."/>
            <person name="Martin R."/>
            <person name="Dickens N."/>
            <person name="Fasel N."/>
            <person name="Falquet L."/>
            <person name="Beverley S."/>
            <person name="Zangger H."/>
            <person name="Calderon-Copete S."/>
            <person name="Mottram J."/>
            <person name="Xenarios I."/>
        </authorList>
    </citation>
    <scope>NUCLEOTIDE SEQUENCE</scope>
    <source>
        <strain evidence="2">MHOM/BR/75/M4147/SSU:IR2SAT-LUC</strain>
    </source>
</reference>
<dbReference type="PANTHER" id="PTHR10826:SF1">
    <property type="entry name" value="COMPLEMENT COMPONENT 1 Q SUBCOMPONENT-BINDING PROTEIN, MITOCHONDRIAL"/>
    <property type="match status" value="1"/>
</dbReference>
<feature type="region of interest" description="Disordered" evidence="1">
    <location>
        <begin position="62"/>
        <end position="84"/>
    </location>
</feature>
<dbReference type="SUPFAM" id="SSF54529">
    <property type="entry name" value="Mitochondrial glycoprotein MAM33-like"/>
    <property type="match status" value="1"/>
</dbReference>
<dbReference type="Gene3D" id="3.10.280.10">
    <property type="entry name" value="Mitochondrial glycoprotein"/>
    <property type="match status" value="1"/>
</dbReference>
<dbReference type="GO" id="GO:0005759">
    <property type="term" value="C:mitochondrial matrix"/>
    <property type="evidence" value="ECO:0007669"/>
    <property type="project" value="InterPro"/>
</dbReference>
<feature type="compositionally biased region" description="Basic and acidic residues" evidence="1">
    <location>
        <begin position="62"/>
        <end position="76"/>
    </location>
</feature>
<evidence type="ECO:0000256" key="1">
    <source>
        <dbReference type="SAM" id="MobiDB-lite"/>
    </source>
</evidence>